<dbReference type="AlphaFoldDB" id="A0A8J4SVG3"/>
<keyword evidence="2" id="KW-1185">Reference proteome</keyword>
<organism evidence="1 2">
    <name type="scientific">Paragonimus heterotremus</name>
    <dbReference type="NCBI Taxonomy" id="100268"/>
    <lineage>
        <taxon>Eukaryota</taxon>
        <taxon>Metazoa</taxon>
        <taxon>Spiralia</taxon>
        <taxon>Lophotrochozoa</taxon>
        <taxon>Platyhelminthes</taxon>
        <taxon>Trematoda</taxon>
        <taxon>Digenea</taxon>
        <taxon>Plagiorchiida</taxon>
        <taxon>Troglotremata</taxon>
        <taxon>Troglotrematidae</taxon>
        <taxon>Paragonimus</taxon>
    </lineage>
</organism>
<gene>
    <name evidence="1" type="ORF">PHET_09786</name>
</gene>
<comment type="caution">
    <text evidence="1">The sequence shown here is derived from an EMBL/GenBank/DDBJ whole genome shotgun (WGS) entry which is preliminary data.</text>
</comment>
<dbReference type="Proteomes" id="UP000748531">
    <property type="component" value="Unassembled WGS sequence"/>
</dbReference>
<accession>A0A8J4SVG3</accession>
<evidence type="ECO:0000313" key="1">
    <source>
        <dbReference type="EMBL" id="KAF5397415.1"/>
    </source>
</evidence>
<reference evidence="1" key="1">
    <citation type="submission" date="2019-05" db="EMBL/GenBank/DDBJ databases">
        <title>Annotation for the trematode Paragonimus heterotremus.</title>
        <authorList>
            <person name="Choi Y.-J."/>
        </authorList>
    </citation>
    <scope>NUCLEOTIDE SEQUENCE</scope>
    <source>
        <strain evidence="1">LC</strain>
    </source>
</reference>
<proteinExistence type="predicted"/>
<evidence type="ECO:0000313" key="2">
    <source>
        <dbReference type="Proteomes" id="UP000748531"/>
    </source>
</evidence>
<protein>
    <submittedName>
        <fullName evidence="1">Uncharacterized protein</fullName>
    </submittedName>
</protein>
<dbReference type="OrthoDB" id="515799at2759"/>
<name>A0A8J4SVG3_9TREM</name>
<sequence>MKTRSAPTEAPNIAAIVKARHHARVLCPITEHSGCLTVYGTVDIGDVPCPSSLSTTVLTGSNLVSAGIEDTKAPTEEKQKIRTDGAPRLLRAVAWSPDDRRLFFQAVRIVSFSDCLKTTNRKRT</sequence>
<dbReference type="EMBL" id="LUCH01006307">
    <property type="protein sequence ID" value="KAF5397415.1"/>
    <property type="molecule type" value="Genomic_DNA"/>
</dbReference>